<accession>A0AAN7NEV5</accession>
<protein>
    <submittedName>
        <fullName evidence="1">Uncharacterized protein</fullName>
    </submittedName>
</protein>
<gene>
    <name evidence="1" type="ORF">QYF61_009180</name>
</gene>
<keyword evidence="2" id="KW-1185">Reference proteome</keyword>
<name>A0AAN7NEV5_MYCAM</name>
<sequence>MKSQRARGSRHKLQQARSQLDGAKNLFTIHEVARGLRVVIILLYSLLVRLYLQYCVQHRSPIRRFANKLERPTSEGPPRWLGGYSTVKGVSAALFNTPRGGCREDGAKLFSNVHSDRTRGNGQKLQQGKLQLDVRKNFFLTRMHVFICKLRLAHLSMATLKNANQMTGGQNREHAFAQTPHPKNHVQFWFPHLEKDIKTEKSSETFDKDDERFGVVSIQGTN</sequence>
<feature type="non-terminal residue" evidence="1">
    <location>
        <position position="222"/>
    </location>
</feature>
<evidence type="ECO:0000313" key="2">
    <source>
        <dbReference type="Proteomes" id="UP001333110"/>
    </source>
</evidence>
<dbReference type="AlphaFoldDB" id="A0AAN7NEV5"/>
<dbReference type="EMBL" id="JAUNZN010000002">
    <property type="protein sequence ID" value="KAK4826453.1"/>
    <property type="molecule type" value="Genomic_DNA"/>
</dbReference>
<comment type="caution">
    <text evidence="1">The sequence shown here is derived from an EMBL/GenBank/DDBJ whole genome shotgun (WGS) entry which is preliminary data.</text>
</comment>
<proteinExistence type="predicted"/>
<evidence type="ECO:0000313" key="1">
    <source>
        <dbReference type="EMBL" id="KAK4826453.1"/>
    </source>
</evidence>
<reference evidence="1 2" key="1">
    <citation type="journal article" date="2023" name="J. Hered.">
        <title>Chromosome-level genome of the wood stork (Mycteria americana) provides insight into avian chromosome evolution.</title>
        <authorList>
            <person name="Flamio R. Jr."/>
            <person name="Ramstad K.M."/>
        </authorList>
    </citation>
    <scope>NUCLEOTIDE SEQUENCE [LARGE SCALE GENOMIC DNA]</scope>
    <source>
        <strain evidence="1">JAX WOST 10</strain>
    </source>
</reference>
<organism evidence="1 2">
    <name type="scientific">Mycteria americana</name>
    <name type="common">Wood stork</name>
    <dbReference type="NCBI Taxonomy" id="33587"/>
    <lineage>
        <taxon>Eukaryota</taxon>
        <taxon>Metazoa</taxon>
        <taxon>Chordata</taxon>
        <taxon>Craniata</taxon>
        <taxon>Vertebrata</taxon>
        <taxon>Euteleostomi</taxon>
        <taxon>Archelosauria</taxon>
        <taxon>Archosauria</taxon>
        <taxon>Dinosauria</taxon>
        <taxon>Saurischia</taxon>
        <taxon>Theropoda</taxon>
        <taxon>Coelurosauria</taxon>
        <taxon>Aves</taxon>
        <taxon>Neognathae</taxon>
        <taxon>Neoaves</taxon>
        <taxon>Aequornithes</taxon>
        <taxon>Ciconiiformes</taxon>
        <taxon>Ciconiidae</taxon>
        <taxon>Mycteria</taxon>
    </lineage>
</organism>
<dbReference type="Proteomes" id="UP001333110">
    <property type="component" value="Unassembled WGS sequence"/>
</dbReference>